<dbReference type="RefSeq" id="WP_092256852.1">
    <property type="nucleotide sequence ID" value="NZ_CP047199.1"/>
</dbReference>
<dbReference type="STRING" id="1121357.SAMN05661109_00901"/>
<dbReference type="Pfam" id="PF13563">
    <property type="entry name" value="2_5_RNA_ligase2"/>
    <property type="match status" value="1"/>
</dbReference>
<evidence type="ECO:0000313" key="1">
    <source>
        <dbReference type="EMBL" id="SER75729.1"/>
    </source>
</evidence>
<gene>
    <name evidence="1" type="ORF">SAMN05661109_00901</name>
</gene>
<evidence type="ECO:0000313" key="2">
    <source>
        <dbReference type="Proteomes" id="UP000198929"/>
    </source>
</evidence>
<dbReference type="SUPFAM" id="SSF55144">
    <property type="entry name" value="LigT-like"/>
    <property type="match status" value="1"/>
</dbReference>
<reference evidence="2" key="1">
    <citation type="submission" date="2016-10" db="EMBL/GenBank/DDBJ databases">
        <authorList>
            <person name="Varghese N."/>
            <person name="Submissions S."/>
        </authorList>
    </citation>
    <scope>NUCLEOTIDE SEQUENCE [LARGE SCALE GENOMIC DNA]</scope>
    <source>
        <strain evidence="2">DSM 20524</strain>
    </source>
</reference>
<dbReference type="EMBL" id="FOGQ01000003">
    <property type="protein sequence ID" value="SER75729.1"/>
    <property type="molecule type" value="Genomic_DNA"/>
</dbReference>
<keyword evidence="1" id="KW-0436">Ligase</keyword>
<accession>A0A1H9RUY3</accession>
<dbReference type="AlphaFoldDB" id="A0A1H9RUY3"/>
<dbReference type="InterPro" id="IPR009097">
    <property type="entry name" value="Cyclic_Pdiesterase"/>
</dbReference>
<dbReference type="GO" id="GO:0016874">
    <property type="term" value="F:ligase activity"/>
    <property type="evidence" value="ECO:0007669"/>
    <property type="project" value="UniProtKB-KW"/>
</dbReference>
<organism evidence="1 2">
    <name type="scientific">Corynebacterium cystitidis DSM 20524</name>
    <dbReference type="NCBI Taxonomy" id="1121357"/>
    <lineage>
        <taxon>Bacteria</taxon>
        <taxon>Bacillati</taxon>
        <taxon>Actinomycetota</taxon>
        <taxon>Actinomycetes</taxon>
        <taxon>Mycobacteriales</taxon>
        <taxon>Corynebacteriaceae</taxon>
        <taxon>Corynebacterium</taxon>
    </lineage>
</organism>
<dbReference type="Gene3D" id="3.90.1140.10">
    <property type="entry name" value="Cyclic phosphodiesterase"/>
    <property type="match status" value="1"/>
</dbReference>
<keyword evidence="2" id="KW-1185">Reference proteome</keyword>
<proteinExistence type="predicted"/>
<name>A0A1H9RUY3_9CORY</name>
<dbReference type="Proteomes" id="UP000198929">
    <property type="component" value="Unassembled WGS sequence"/>
</dbReference>
<protein>
    <submittedName>
        <fullName evidence="1">2'-5' RNA ligase superfamily protein</fullName>
    </submittedName>
</protein>
<sequence length="168" mass="18912">MSPDNILLRLLEDQEAYVREVFAALEARGLPKQNQTPHITITFAKQMAPEVVQRARELLPPLMPATLRRAGVVVFGIKSKQTVCWLLEASEELEAATRELSALNPEGHGARWVPHLTVGLRIPRGLVPDYIAALDDETSGHFKELVGHRAVLWQPRFQKLTELADEHR</sequence>